<feature type="non-terminal residue" evidence="2">
    <location>
        <position position="344"/>
    </location>
</feature>
<organism evidence="2 3">
    <name type="scientific">Polychaeton citri CBS 116435</name>
    <dbReference type="NCBI Taxonomy" id="1314669"/>
    <lineage>
        <taxon>Eukaryota</taxon>
        <taxon>Fungi</taxon>
        <taxon>Dikarya</taxon>
        <taxon>Ascomycota</taxon>
        <taxon>Pezizomycotina</taxon>
        <taxon>Dothideomycetes</taxon>
        <taxon>Dothideomycetidae</taxon>
        <taxon>Capnodiales</taxon>
        <taxon>Capnodiaceae</taxon>
        <taxon>Polychaeton</taxon>
    </lineage>
</organism>
<feature type="signal peptide" evidence="1">
    <location>
        <begin position="1"/>
        <end position="19"/>
    </location>
</feature>
<evidence type="ECO:0000313" key="3">
    <source>
        <dbReference type="Proteomes" id="UP000799441"/>
    </source>
</evidence>
<proteinExistence type="predicted"/>
<comment type="caution">
    <text evidence="2">The sequence shown here is derived from an EMBL/GenBank/DDBJ whole genome shotgun (WGS) entry which is preliminary data.</text>
</comment>
<feature type="chain" id="PRO_5040436469" description="Apple domain-containing protein" evidence="1">
    <location>
        <begin position="20"/>
        <end position="344"/>
    </location>
</feature>
<keyword evidence="3" id="KW-1185">Reference proteome</keyword>
<name>A0A9P4UM11_9PEZI</name>
<reference evidence="2" key="1">
    <citation type="journal article" date="2020" name="Stud. Mycol.">
        <title>101 Dothideomycetes genomes: a test case for predicting lifestyles and emergence of pathogens.</title>
        <authorList>
            <person name="Haridas S."/>
            <person name="Albert R."/>
            <person name="Binder M."/>
            <person name="Bloem J."/>
            <person name="Labutti K."/>
            <person name="Salamov A."/>
            <person name="Andreopoulos B."/>
            <person name="Baker S."/>
            <person name="Barry K."/>
            <person name="Bills G."/>
            <person name="Bluhm B."/>
            <person name="Cannon C."/>
            <person name="Castanera R."/>
            <person name="Culley D."/>
            <person name="Daum C."/>
            <person name="Ezra D."/>
            <person name="Gonzalez J."/>
            <person name="Henrissat B."/>
            <person name="Kuo A."/>
            <person name="Liang C."/>
            <person name="Lipzen A."/>
            <person name="Lutzoni F."/>
            <person name="Magnuson J."/>
            <person name="Mondo S."/>
            <person name="Nolan M."/>
            <person name="Ohm R."/>
            <person name="Pangilinan J."/>
            <person name="Park H.-J."/>
            <person name="Ramirez L."/>
            <person name="Alfaro M."/>
            <person name="Sun H."/>
            <person name="Tritt A."/>
            <person name="Yoshinaga Y."/>
            <person name="Zwiers L.-H."/>
            <person name="Turgeon B."/>
            <person name="Goodwin S."/>
            <person name="Spatafora J."/>
            <person name="Crous P."/>
            <person name="Grigoriev I."/>
        </authorList>
    </citation>
    <scope>NUCLEOTIDE SEQUENCE</scope>
    <source>
        <strain evidence="2">CBS 116435</strain>
    </source>
</reference>
<gene>
    <name evidence="2" type="ORF">K431DRAFT_230888</name>
</gene>
<dbReference type="EMBL" id="MU003825">
    <property type="protein sequence ID" value="KAF2718393.1"/>
    <property type="molecule type" value="Genomic_DNA"/>
</dbReference>
<sequence length="344" mass="36924">MRSFLAAATCLAFIRQATAGVVKPGNANRDAALQNRVVKIFNNLFKKDTLERRAGCTQDEYWNFVHNSTFGQGFCQQYYGYSDTTIYEETTPVSTTTDTYTTITNSKTEVVRTTPTTTVTVTVTPSNPGKRDAEPSVTAGPVADIADVFNMFRRQQAASNSPVPGEDSLSVSFSSACSCQQYHGPSVTVTYTNSASIQTISAYAVAATTTTVVRTAAMATTSTTVTVMPNSTTSGFVPTPTAHSIECPAANGTVQMQMVGPDRYDFFVLCDTELLDPNFYSRTHYDSFNECVGACSALDDGFQDAVCQGVSYDPSASPFNCALKSSSNQTRAAPGRSAAILQRI</sequence>
<evidence type="ECO:0000313" key="2">
    <source>
        <dbReference type="EMBL" id="KAF2718393.1"/>
    </source>
</evidence>
<evidence type="ECO:0000256" key="1">
    <source>
        <dbReference type="SAM" id="SignalP"/>
    </source>
</evidence>
<evidence type="ECO:0008006" key="4">
    <source>
        <dbReference type="Google" id="ProtNLM"/>
    </source>
</evidence>
<keyword evidence="1" id="KW-0732">Signal</keyword>
<dbReference type="AlphaFoldDB" id="A0A9P4UM11"/>
<dbReference type="OrthoDB" id="3939858at2759"/>
<dbReference type="Proteomes" id="UP000799441">
    <property type="component" value="Unassembled WGS sequence"/>
</dbReference>
<accession>A0A9P4UM11</accession>
<protein>
    <recommendedName>
        <fullName evidence="4">Apple domain-containing protein</fullName>
    </recommendedName>
</protein>